<evidence type="ECO:0000256" key="1">
    <source>
        <dbReference type="ARBA" id="ARBA00004911"/>
    </source>
</evidence>
<feature type="active site" description="Proton acceptor; for processing activity" evidence="14">
    <location>
        <position position="243"/>
    </location>
</feature>
<evidence type="ECO:0000256" key="8">
    <source>
        <dbReference type="ARBA" id="ARBA00023145"/>
    </source>
</evidence>
<keyword evidence="8 13" id="KW-0865">Zymogen</keyword>
<dbReference type="OrthoDB" id="1068353at2759"/>
<dbReference type="GO" id="GO:0005829">
    <property type="term" value="C:cytosol"/>
    <property type="evidence" value="ECO:0007669"/>
    <property type="project" value="TreeGrafter"/>
</dbReference>
<dbReference type="Gene3D" id="3.30.360.50">
    <property type="entry name" value="S-adenosylmethionine decarboxylase"/>
    <property type="match status" value="1"/>
</dbReference>
<dbReference type="PROSITE" id="PS01336">
    <property type="entry name" value="ADOMETDC"/>
    <property type="match status" value="1"/>
</dbReference>
<comment type="pathway">
    <text evidence="1 13">Amine and polyamine biosynthesis; S-adenosylmethioninamine biosynthesis; S-adenosylmethioninamine from S-adenosyl-L-methionine: step 1/1.</text>
</comment>
<dbReference type="SUPFAM" id="SSF56276">
    <property type="entry name" value="S-adenosylmethionine decarboxylase"/>
    <property type="match status" value="1"/>
</dbReference>
<name>A0A7I8K2I1_SPIIN</name>
<feature type="binding site" evidence="15">
    <location>
        <position position="260"/>
    </location>
    <ligand>
        <name>substrate</name>
    </ligand>
</feature>
<comment type="cofactor">
    <cofactor evidence="13">
        <name>pyruvate</name>
        <dbReference type="ChEBI" id="CHEBI:15361"/>
    </cofactor>
    <text evidence="13">Binds 1 pyruvoyl group covalently per subunit.</text>
</comment>
<feature type="binding site" evidence="15">
    <location>
        <position position="19"/>
    </location>
    <ligand>
        <name>substrate</name>
    </ligand>
</feature>
<keyword evidence="11 13" id="KW-0670">Pyruvate</keyword>
<evidence type="ECO:0000256" key="10">
    <source>
        <dbReference type="ARBA" id="ARBA00023270"/>
    </source>
</evidence>
<evidence type="ECO:0000256" key="4">
    <source>
        <dbReference type="ARBA" id="ARBA00022793"/>
    </source>
</evidence>
<evidence type="ECO:0000313" key="20">
    <source>
        <dbReference type="Proteomes" id="UP000663760"/>
    </source>
</evidence>
<evidence type="ECO:0000256" key="17">
    <source>
        <dbReference type="PIRSR" id="PIRSR001355-4"/>
    </source>
</evidence>
<organism evidence="19 20">
    <name type="scientific">Spirodela intermedia</name>
    <name type="common">Intermediate duckweed</name>
    <dbReference type="NCBI Taxonomy" id="51605"/>
    <lineage>
        <taxon>Eukaryota</taxon>
        <taxon>Viridiplantae</taxon>
        <taxon>Streptophyta</taxon>
        <taxon>Embryophyta</taxon>
        <taxon>Tracheophyta</taxon>
        <taxon>Spermatophyta</taxon>
        <taxon>Magnoliopsida</taxon>
        <taxon>Liliopsida</taxon>
        <taxon>Araceae</taxon>
        <taxon>Lemnoideae</taxon>
        <taxon>Spirodela</taxon>
    </lineage>
</organism>
<feature type="active site" description="Schiff-base intermediate with substrate; via pyruvic acid" evidence="14">
    <location>
        <position position="80"/>
    </location>
</feature>
<dbReference type="AlphaFoldDB" id="A0A7I8K2I1"/>
<feature type="binding site" evidence="15">
    <location>
        <position position="79"/>
    </location>
    <ligand>
        <name>substrate</name>
    </ligand>
</feature>
<evidence type="ECO:0000256" key="3">
    <source>
        <dbReference type="ARBA" id="ARBA00022691"/>
    </source>
</evidence>
<evidence type="ECO:0000256" key="15">
    <source>
        <dbReference type="PIRSR" id="PIRSR001355-2"/>
    </source>
</evidence>
<dbReference type="InterPro" id="IPR018166">
    <property type="entry name" value="S-AdoMet_deCO2ase_CS"/>
</dbReference>
<evidence type="ECO:0000256" key="14">
    <source>
        <dbReference type="PIRSR" id="PIRSR001355-1"/>
    </source>
</evidence>
<comment type="catalytic activity">
    <reaction evidence="12 13">
        <text>S-adenosyl-L-methionine + H(+) = S-adenosyl 3-(methylsulfanyl)propylamine + CO2</text>
        <dbReference type="Rhea" id="RHEA:15981"/>
        <dbReference type="ChEBI" id="CHEBI:15378"/>
        <dbReference type="ChEBI" id="CHEBI:16526"/>
        <dbReference type="ChEBI" id="CHEBI:57443"/>
        <dbReference type="ChEBI" id="CHEBI:59789"/>
        <dbReference type="EC" id="4.1.1.50"/>
    </reaction>
</comment>
<evidence type="ECO:0000256" key="9">
    <source>
        <dbReference type="ARBA" id="ARBA00023239"/>
    </source>
</evidence>
<dbReference type="InterPro" id="IPR048283">
    <property type="entry name" value="AdoMetDC-like"/>
</dbReference>
<dbReference type="EMBL" id="LR746265">
    <property type="protein sequence ID" value="CAA7390614.1"/>
    <property type="molecule type" value="Genomic_DNA"/>
</dbReference>
<dbReference type="GO" id="GO:0008295">
    <property type="term" value="P:spermidine biosynthetic process"/>
    <property type="evidence" value="ECO:0007669"/>
    <property type="project" value="UniProtKB-KW"/>
</dbReference>
<dbReference type="PANTHER" id="PTHR11570">
    <property type="entry name" value="S-ADENOSYLMETHIONINE DECARBOXYLASE"/>
    <property type="match status" value="1"/>
</dbReference>
<dbReference type="Gene3D" id="3.60.90.10">
    <property type="entry name" value="S-adenosylmethionine decarboxylase"/>
    <property type="match status" value="1"/>
</dbReference>
<dbReference type="Proteomes" id="UP000663760">
    <property type="component" value="Chromosome 2"/>
</dbReference>
<sequence length="384" mass="42367">MATLEGETQNLPPQSPIGFEGYEKRLEITFSDAPLFKDPQGRGLRSLSRSEIDSILDTAFCTIVNQLSNKDFDSYVLSESSLFVFPHKIILKTCGTTKLLLAIPRILELAAGLSLHVTSVKYSRGSFIFPEAQPAPHRSFSEEVSDLNRYFGGLSSGAYVIGDRAVPNRNWHVYYACDKPEQPMVTLEMCMTGLDKDRASVFFKKSSEGKPPSAKEMTKLAGIYDIIPEMEICDFEFDPCGYSMNGITGRALSTIHVTPEDGFSYASYETMGFDPSALDYQALVQRVLKCFAPDNFSLAVTVFGPRAAAASWDKPIAARGYAREDVVEQELPGGGLVFYQSFTQRAESPKSVLHCWEAETGGKHGKEKMGVVVGAEDIDMMFPL</sequence>
<keyword evidence="3 13" id="KW-0949">S-adenosyl-L-methionine</keyword>
<keyword evidence="10 13" id="KW-0704">Schiff base</keyword>
<evidence type="ECO:0000256" key="5">
    <source>
        <dbReference type="ARBA" id="ARBA00022813"/>
    </source>
</evidence>
<evidence type="ECO:0000256" key="18">
    <source>
        <dbReference type="PIRSR" id="PIRSR001355-5"/>
    </source>
</evidence>
<keyword evidence="6 13" id="KW-0745">Spermidine biosynthesis</keyword>
<evidence type="ECO:0000256" key="6">
    <source>
        <dbReference type="ARBA" id="ARBA00023066"/>
    </source>
</evidence>
<dbReference type="FunFam" id="3.30.360.50:FF:000001">
    <property type="entry name" value="S-adenosylmethionine decarboxylase proenzyme"/>
    <property type="match status" value="1"/>
</dbReference>
<dbReference type="GO" id="GO:0006597">
    <property type="term" value="P:spermine biosynthetic process"/>
    <property type="evidence" value="ECO:0007669"/>
    <property type="project" value="InterPro"/>
</dbReference>
<feature type="modified residue" description="Pyruvic acid (Ser); by autocatalysis" evidence="16">
    <location>
        <position position="80"/>
    </location>
</feature>
<dbReference type="UniPathway" id="UPA00331">
    <property type="reaction ID" value="UER00451"/>
</dbReference>
<keyword evidence="5 17" id="KW-0068">Autocatalytic cleavage</keyword>
<feature type="chain" id="PRO_5042321327" description="S-adenosylmethionine decarboxylase beta chain" evidence="18">
    <location>
        <begin position="1"/>
        <end position="79"/>
    </location>
</feature>
<dbReference type="NCBIfam" id="TIGR00535">
    <property type="entry name" value="SAM_DCase"/>
    <property type="match status" value="1"/>
</dbReference>
<dbReference type="InterPro" id="IPR016067">
    <property type="entry name" value="S-AdoMet_deCO2ase_core"/>
</dbReference>
<keyword evidence="7 13" id="KW-0620">Polyamine biosynthesis</keyword>
<feature type="active site" description="Proton acceptor; for processing activity" evidence="14">
    <location>
        <position position="256"/>
    </location>
</feature>
<dbReference type="PIRSF" id="PIRSF001355">
    <property type="entry name" value="S-AdenosylMet_decarboxylase"/>
    <property type="match status" value="1"/>
</dbReference>
<evidence type="ECO:0000256" key="12">
    <source>
        <dbReference type="ARBA" id="ARBA00048112"/>
    </source>
</evidence>
<gene>
    <name evidence="19" type="ORF">SI8410_02002076</name>
</gene>
<dbReference type="InterPro" id="IPR001985">
    <property type="entry name" value="S-AdoMet_decarboxylase_euk"/>
</dbReference>
<accession>A0A7I8K2I1</accession>
<protein>
    <recommendedName>
        <fullName evidence="13">S-adenosylmethionine decarboxylase proenzyme</fullName>
        <ecNumber evidence="13">4.1.1.50</ecNumber>
    </recommendedName>
</protein>
<evidence type="ECO:0000313" key="19">
    <source>
        <dbReference type="EMBL" id="CAA7390614.1"/>
    </source>
</evidence>
<keyword evidence="4 13" id="KW-0210">Decarboxylase</keyword>
<evidence type="ECO:0000256" key="13">
    <source>
        <dbReference type="PIRNR" id="PIRNR001355"/>
    </source>
</evidence>
<dbReference type="EC" id="4.1.1.50" evidence="13"/>
<reference evidence="19" key="1">
    <citation type="submission" date="2020-02" db="EMBL/GenBank/DDBJ databases">
        <authorList>
            <person name="Scholz U."/>
            <person name="Mascher M."/>
            <person name="Fiebig A."/>
        </authorList>
    </citation>
    <scope>NUCLEOTIDE SEQUENCE</scope>
</reference>
<keyword evidence="9 13" id="KW-0456">Lyase</keyword>
<keyword evidence="20" id="KW-1185">Reference proteome</keyword>
<proteinExistence type="inferred from homology"/>
<evidence type="ECO:0000256" key="2">
    <source>
        <dbReference type="ARBA" id="ARBA00008466"/>
    </source>
</evidence>
<dbReference type="PANTHER" id="PTHR11570:SF0">
    <property type="entry name" value="S-ADENOSYLMETHIONINE DECARBOXYLASE PROENZYME"/>
    <property type="match status" value="1"/>
</dbReference>
<dbReference type="GO" id="GO:0004014">
    <property type="term" value="F:adenosylmethionine decarboxylase activity"/>
    <property type="evidence" value="ECO:0007669"/>
    <property type="project" value="UniProtKB-EC"/>
</dbReference>
<evidence type="ECO:0000256" key="11">
    <source>
        <dbReference type="ARBA" id="ARBA00023317"/>
    </source>
</evidence>
<feature type="site" description="Cleavage (non-hydrolytic); by autolysis" evidence="17">
    <location>
        <begin position="79"/>
        <end position="80"/>
    </location>
</feature>
<feature type="active site" description="Proton donor; for catalytic activity" evidence="14">
    <location>
        <position position="94"/>
    </location>
</feature>
<evidence type="ECO:0000256" key="16">
    <source>
        <dbReference type="PIRSR" id="PIRSR001355-3"/>
    </source>
</evidence>
<dbReference type="Pfam" id="PF01536">
    <property type="entry name" value="SAM_decarbox"/>
    <property type="match status" value="1"/>
</dbReference>
<dbReference type="FunFam" id="3.60.90.10:FF:000002">
    <property type="entry name" value="S-adenosylmethionine decarboxylase proenzyme"/>
    <property type="match status" value="1"/>
</dbReference>
<comment type="similarity">
    <text evidence="2 13">Belongs to the eukaryotic AdoMetDC family.</text>
</comment>
<evidence type="ECO:0000256" key="7">
    <source>
        <dbReference type="ARBA" id="ARBA00023115"/>
    </source>
</evidence>
<feature type="chain" id="PRO_5042321326" description="S-adenosylmethionine decarboxylase alpha chain" evidence="18">
    <location>
        <begin position="80"/>
        <end position="384"/>
    </location>
</feature>
<dbReference type="GO" id="GO:0099402">
    <property type="term" value="P:plant organ development"/>
    <property type="evidence" value="ECO:0007669"/>
    <property type="project" value="UniProtKB-ARBA"/>
</dbReference>
<feature type="binding site" evidence="15">
    <location>
        <position position="237"/>
    </location>
    <ligand>
        <name>substrate</name>
    </ligand>
</feature>